<keyword evidence="2" id="KW-1185">Reference proteome</keyword>
<evidence type="ECO:0000313" key="2">
    <source>
        <dbReference type="Proteomes" id="UP000007013"/>
    </source>
</evidence>
<dbReference type="Proteomes" id="UP000007013">
    <property type="component" value="Chromosome"/>
</dbReference>
<dbReference type="EMBL" id="CP001032">
    <property type="protein sequence ID" value="ACB74983.1"/>
    <property type="molecule type" value="Genomic_DNA"/>
</dbReference>
<dbReference type="KEGG" id="ote:Oter_1699"/>
<dbReference type="AlphaFoldDB" id="B1ZVP7"/>
<dbReference type="HOGENOM" id="CLU_1738656_0_0_0"/>
<protein>
    <submittedName>
        <fullName evidence="1">Uncharacterized protein</fullName>
    </submittedName>
</protein>
<sequence>MTPGFLEALCARQPQIREHWAVLLRIEPANSPLALPDTLVHLIPDSVQKILAAVGKRSPGKLTLQTAHAIQVPVCGCNRNPYLAYFKAGEQALLEAAVTLQAEQPLHRSTEQDLAELVAATRRFAAEEIEAFCGICTHRGEEAGCRHFAGAHA</sequence>
<dbReference type="RefSeq" id="WP_012374520.1">
    <property type="nucleotide sequence ID" value="NC_010571.1"/>
</dbReference>
<proteinExistence type="predicted"/>
<gene>
    <name evidence="1" type="ordered locus">Oter_1699</name>
</gene>
<organism evidence="1 2">
    <name type="scientific">Opitutus terrae (strain DSM 11246 / JCM 15787 / PB90-1)</name>
    <dbReference type="NCBI Taxonomy" id="452637"/>
    <lineage>
        <taxon>Bacteria</taxon>
        <taxon>Pseudomonadati</taxon>
        <taxon>Verrucomicrobiota</taxon>
        <taxon>Opitutia</taxon>
        <taxon>Opitutales</taxon>
        <taxon>Opitutaceae</taxon>
        <taxon>Opitutus</taxon>
    </lineage>
</organism>
<reference evidence="1 2" key="1">
    <citation type="journal article" date="2011" name="J. Bacteriol.">
        <title>Genome sequence of the verrucomicrobium Opitutus terrae PB90-1, an abundant inhabitant of rice paddy soil ecosystems.</title>
        <authorList>
            <person name="van Passel M.W."/>
            <person name="Kant R."/>
            <person name="Palva A."/>
            <person name="Copeland A."/>
            <person name="Lucas S."/>
            <person name="Lapidus A."/>
            <person name="Glavina del Rio T."/>
            <person name="Pitluck S."/>
            <person name="Goltsman E."/>
            <person name="Clum A."/>
            <person name="Sun H."/>
            <person name="Schmutz J."/>
            <person name="Larimer F.W."/>
            <person name="Land M.L."/>
            <person name="Hauser L."/>
            <person name="Kyrpides N."/>
            <person name="Mikhailova N."/>
            <person name="Richardson P.P."/>
            <person name="Janssen P.H."/>
            <person name="de Vos W.M."/>
            <person name="Smidt H."/>
        </authorList>
    </citation>
    <scope>NUCLEOTIDE SEQUENCE [LARGE SCALE GENOMIC DNA]</scope>
    <source>
        <strain evidence="2">DSM 11246 / JCM 15787 / PB90-1</strain>
    </source>
</reference>
<accession>B1ZVP7</accession>
<evidence type="ECO:0000313" key="1">
    <source>
        <dbReference type="EMBL" id="ACB74983.1"/>
    </source>
</evidence>
<dbReference type="OrthoDB" id="196494at2"/>
<name>B1ZVP7_OPITP</name>